<dbReference type="InterPro" id="IPR046960">
    <property type="entry name" value="PPR_At4g14850-like_plant"/>
</dbReference>
<keyword evidence="1" id="KW-0677">Repeat</keyword>
<dbReference type="Proteomes" id="UP001174677">
    <property type="component" value="Chromosome 15"/>
</dbReference>
<evidence type="ECO:0000313" key="4">
    <source>
        <dbReference type="Proteomes" id="UP001174677"/>
    </source>
</evidence>
<evidence type="ECO:0008006" key="5">
    <source>
        <dbReference type="Google" id="ProtNLM"/>
    </source>
</evidence>
<accession>A0ABQ9KZX9</accession>
<evidence type="ECO:0000256" key="2">
    <source>
        <dbReference type="PROSITE-ProRule" id="PRU00708"/>
    </source>
</evidence>
<sequence length="323" mass="35860">MILLSATPSKVCIEICDLKAGKLIHGKSVAIGFVLDIIVANSLMSMHCIFGEFRECLTLFGEMPERNASSWNVEIIGSVKYMKIEMFKPGAFTVLSLLHLCNIDIGKMGYRRKLNGYSFGCCLIDMYSRNNKVDAGKQVSDRRKRRNVCVWEAMINGSVQDGALKEALVLFHEIHMKDGVEPKRVSLESVLRTCGSLPGLNWSLCRDAIFWSSMISGHGLHGKEEEAVFVYDRMLQKGNKPDMITVVGVFSACGRSGLVDEGLRIYNSAISEYGINSIKKMPMMPGPSAWGALVNASILHGNLELQNLAYKFLIELEPENPLN</sequence>
<dbReference type="NCBIfam" id="TIGR00756">
    <property type="entry name" value="PPR"/>
    <property type="match status" value="1"/>
</dbReference>
<proteinExistence type="predicted"/>
<organism evidence="3 4">
    <name type="scientific">Hevea brasiliensis</name>
    <name type="common">Para rubber tree</name>
    <name type="synonym">Siphonia brasiliensis</name>
    <dbReference type="NCBI Taxonomy" id="3981"/>
    <lineage>
        <taxon>Eukaryota</taxon>
        <taxon>Viridiplantae</taxon>
        <taxon>Streptophyta</taxon>
        <taxon>Embryophyta</taxon>
        <taxon>Tracheophyta</taxon>
        <taxon>Spermatophyta</taxon>
        <taxon>Magnoliopsida</taxon>
        <taxon>eudicotyledons</taxon>
        <taxon>Gunneridae</taxon>
        <taxon>Pentapetalae</taxon>
        <taxon>rosids</taxon>
        <taxon>fabids</taxon>
        <taxon>Malpighiales</taxon>
        <taxon>Euphorbiaceae</taxon>
        <taxon>Crotonoideae</taxon>
        <taxon>Micrandreae</taxon>
        <taxon>Hevea</taxon>
    </lineage>
</organism>
<evidence type="ECO:0000256" key="1">
    <source>
        <dbReference type="ARBA" id="ARBA00022737"/>
    </source>
</evidence>
<evidence type="ECO:0000313" key="3">
    <source>
        <dbReference type="EMBL" id="KAJ9154085.1"/>
    </source>
</evidence>
<dbReference type="PROSITE" id="PS51375">
    <property type="entry name" value="PPR"/>
    <property type="match status" value="2"/>
</dbReference>
<dbReference type="PANTHER" id="PTHR47926">
    <property type="entry name" value="PENTATRICOPEPTIDE REPEAT-CONTAINING PROTEIN"/>
    <property type="match status" value="1"/>
</dbReference>
<gene>
    <name evidence="3" type="ORF">P3X46_027459</name>
</gene>
<reference evidence="3 4" key="1">
    <citation type="journal article" date="2023" name="Plant Biotechnol. J.">
        <title>Chromosome-level wild Hevea brasiliensis genome provides new tools for genomic-assisted breeding and valuable loci to elevate rubber yield.</title>
        <authorList>
            <person name="Cheng H."/>
            <person name="Song X."/>
            <person name="Hu Y."/>
            <person name="Wu T."/>
            <person name="Yang Q."/>
            <person name="An Z."/>
            <person name="Feng S."/>
            <person name="Deng Z."/>
            <person name="Wu W."/>
            <person name="Zeng X."/>
            <person name="Tu M."/>
            <person name="Wang X."/>
            <person name="Huang H."/>
        </authorList>
    </citation>
    <scope>NUCLEOTIDE SEQUENCE [LARGE SCALE GENOMIC DNA]</scope>
    <source>
        <strain evidence="3">MT/VB/25A 57/8</strain>
    </source>
</reference>
<dbReference type="EMBL" id="JARPOI010000015">
    <property type="protein sequence ID" value="KAJ9154085.1"/>
    <property type="molecule type" value="Genomic_DNA"/>
</dbReference>
<protein>
    <recommendedName>
        <fullName evidence="5">Pentatricopeptide repeat-containing protein</fullName>
    </recommendedName>
</protein>
<dbReference type="Pfam" id="PF01535">
    <property type="entry name" value="PPR"/>
    <property type="match status" value="4"/>
</dbReference>
<feature type="repeat" description="PPR" evidence="2">
    <location>
        <begin position="36"/>
        <end position="70"/>
    </location>
</feature>
<dbReference type="InterPro" id="IPR002885">
    <property type="entry name" value="PPR_rpt"/>
</dbReference>
<comment type="caution">
    <text evidence="3">The sequence shown here is derived from an EMBL/GenBank/DDBJ whole genome shotgun (WGS) entry which is preliminary data.</text>
</comment>
<feature type="repeat" description="PPR" evidence="2">
    <location>
        <begin position="207"/>
        <end position="241"/>
    </location>
</feature>
<dbReference type="InterPro" id="IPR011990">
    <property type="entry name" value="TPR-like_helical_dom_sf"/>
</dbReference>
<name>A0ABQ9KZX9_HEVBR</name>
<keyword evidence="4" id="KW-1185">Reference proteome</keyword>
<dbReference type="PANTHER" id="PTHR47926:SF347">
    <property type="entry name" value="PENTATRICOPEPTIDE REPEAT-CONTAINING PROTEIN"/>
    <property type="match status" value="1"/>
</dbReference>
<dbReference type="Gene3D" id="1.25.40.10">
    <property type="entry name" value="Tetratricopeptide repeat domain"/>
    <property type="match status" value="3"/>
</dbReference>